<protein>
    <submittedName>
        <fullName evidence="1">Clathrin adaptor, mu subunit, C-terminal</fullName>
    </submittedName>
</protein>
<organism evidence="1 2">
    <name type="scientific">Artemisia annua</name>
    <name type="common">Sweet wormwood</name>
    <dbReference type="NCBI Taxonomy" id="35608"/>
    <lineage>
        <taxon>Eukaryota</taxon>
        <taxon>Viridiplantae</taxon>
        <taxon>Streptophyta</taxon>
        <taxon>Embryophyta</taxon>
        <taxon>Tracheophyta</taxon>
        <taxon>Spermatophyta</taxon>
        <taxon>Magnoliopsida</taxon>
        <taxon>eudicotyledons</taxon>
        <taxon>Gunneridae</taxon>
        <taxon>Pentapetalae</taxon>
        <taxon>asterids</taxon>
        <taxon>campanulids</taxon>
        <taxon>Asterales</taxon>
        <taxon>Asteraceae</taxon>
        <taxon>Asteroideae</taxon>
        <taxon>Anthemideae</taxon>
        <taxon>Artemisiinae</taxon>
        <taxon>Artemisia</taxon>
    </lineage>
</organism>
<sequence>MLAAGILGAADRSSCLPSNIGLHQMVTSVAIRHRVFVAAASTVQRPLSSPSSATGQGEEDQGFVCSCIRLVVRVVLEEDATIITSRLSISCPSGYFLRLYPDGKDNLEFLKSPGLHVKVKFSVNRIVLSDVQEASSCLYKKIHLNYPCLLSIKEEDDEQAKGDMFERWTVKEMAANNNFRLDHKYPLTDGYCPGFRPRKGFGVDPNEVLSTVDSVLCHFSKIPQVQTGQGHTGYKGAFSGKSSSLGVASYLGVIFHETLSVTYEAKELHSFNLVGMLKMHVDKHVDQNFQIQKGRFLKENIVGIEVPDRPFPAGNSNLIRWSLHRKDESNVLCPSIWDEFYVYFEPNLLITVPLPSLREAPNVELVHGDWR</sequence>
<dbReference type="STRING" id="35608.A0A2U1PIJ8"/>
<evidence type="ECO:0000313" key="2">
    <source>
        <dbReference type="Proteomes" id="UP000245207"/>
    </source>
</evidence>
<dbReference type="Proteomes" id="UP000245207">
    <property type="component" value="Unassembled WGS sequence"/>
</dbReference>
<dbReference type="EMBL" id="PKPP01001106">
    <property type="protein sequence ID" value="PWA85580.1"/>
    <property type="molecule type" value="Genomic_DNA"/>
</dbReference>
<gene>
    <name evidence="1" type="ORF">CTI12_AA065010</name>
</gene>
<reference evidence="1 2" key="1">
    <citation type="journal article" date="2018" name="Mol. Plant">
        <title>The genome of Artemisia annua provides insight into the evolution of Asteraceae family and artemisinin biosynthesis.</title>
        <authorList>
            <person name="Shen Q."/>
            <person name="Zhang L."/>
            <person name="Liao Z."/>
            <person name="Wang S."/>
            <person name="Yan T."/>
            <person name="Shi P."/>
            <person name="Liu M."/>
            <person name="Fu X."/>
            <person name="Pan Q."/>
            <person name="Wang Y."/>
            <person name="Lv Z."/>
            <person name="Lu X."/>
            <person name="Zhang F."/>
            <person name="Jiang W."/>
            <person name="Ma Y."/>
            <person name="Chen M."/>
            <person name="Hao X."/>
            <person name="Li L."/>
            <person name="Tang Y."/>
            <person name="Lv G."/>
            <person name="Zhou Y."/>
            <person name="Sun X."/>
            <person name="Brodelius P.E."/>
            <person name="Rose J.K.C."/>
            <person name="Tang K."/>
        </authorList>
    </citation>
    <scope>NUCLEOTIDE SEQUENCE [LARGE SCALE GENOMIC DNA]</scope>
    <source>
        <strain evidence="2">cv. Huhao1</strain>
        <tissue evidence="1">Leaf</tissue>
    </source>
</reference>
<dbReference type="OrthoDB" id="10266042at2759"/>
<accession>A0A2U1PIJ8</accession>
<evidence type="ECO:0000313" key="1">
    <source>
        <dbReference type="EMBL" id="PWA85580.1"/>
    </source>
</evidence>
<keyword evidence="2" id="KW-1185">Reference proteome</keyword>
<comment type="caution">
    <text evidence="1">The sequence shown here is derived from an EMBL/GenBank/DDBJ whole genome shotgun (WGS) entry which is preliminary data.</text>
</comment>
<dbReference type="AlphaFoldDB" id="A0A2U1PIJ8"/>
<proteinExistence type="predicted"/>
<name>A0A2U1PIJ8_ARTAN</name>